<comment type="subcellular location">
    <subcellularLocation>
        <location evidence="1 7">Cytoplasm</location>
    </subcellularLocation>
</comment>
<dbReference type="EMBL" id="JAPMSZ010000001">
    <property type="protein sequence ID" value="KAJ5115092.1"/>
    <property type="molecule type" value="Genomic_DNA"/>
</dbReference>
<keyword evidence="10" id="KW-1185">Reference proteome</keyword>
<reference evidence="9" key="1">
    <citation type="submission" date="2022-11" db="EMBL/GenBank/DDBJ databases">
        <authorList>
            <person name="Petersen C."/>
        </authorList>
    </citation>
    <scope>NUCLEOTIDE SEQUENCE</scope>
    <source>
        <strain evidence="9">IBT 34128</strain>
    </source>
</reference>
<evidence type="ECO:0000256" key="2">
    <source>
        <dbReference type="ARBA" id="ARBA00010349"/>
    </source>
</evidence>
<organism evidence="9 10">
    <name type="scientific">Penicillium alfredii</name>
    <dbReference type="NCBI Taxonomy" id="1506179"/>
    <lineage>
        <taxon>Eukaryota</taxon>
        <taxon>Fungi</taxon>
        <taxon>Dikarya</taxon>
        <taxon>Ascomycota</taxon>
        <taxon>Pezizomycotina</taxon>
        <taxon>Eurotiomycetes</taxon>
        <taxon>Eurotiomycetidae</taxon>
        <taxon>Eurotiales</taxon>
        <taxon>Aspergillaceae</taxon>
        <taxon>Penicillium</taxon>
    </lineage>
</organism>
<comment type="similarity">
    <text evidence="2 7">Belongs to the SRP14 family.</text>
</comment>
<dbReference type="GO" id="GO:0030942">
    <property type="term" value="F:endoplasmic reticulum signal peptide binding"/>
    <property type="evidence" value="ECO:0007669"/>
    <property type="project" value="UniProtKB-UniRule"/>
</dbReference>
<reference evidence="9" key="2">
    <citation type="journal article" date="2023" name="IMA Fungus">
        <title>Comparative genomic study of the Penicillium genus elucidates a diverse pangenome and 15 lateral gene transfer events.</title>
        <authorList>
            <person name="Petersen C."/>
            <person name="Sorensen T."/>
            <person name="Nielsen M.R."/>
            <person name="Sondergaard T.E."/>
            <person name="Sorensen J.L."/>
            <person name="Fitzpatrick D.A."/>
            <person name="Frisvad J.C."/>
            <person name="Nielsen K.L."/>
        </authorList>
    </citation>
    <scope>NUCLEOTIDE SEQUENCE</scope>
    <source>
        <strain evidence="9">IBT 34128</strain>
    </source>
</reference>
<evidence type="ECO:0000256" key="4">
    <source>
        <dbReference type="ARBA" id="ARBA00022884"/>
    </source>
</evidence>
<dbReference type="InterPro" id="IPR009018">
    <property type="entry name" value="Signal_recog_particle_SRP9/14"/>
</dbReference>
<comment type="subunit">
    <text evidence="7">Component of a fungal signal recognition particle (SRP) complex that consists of a 7SL RNA molecule (scR1) and at least six protein subunits: SRP72, SRP68, SRP54, SEC65, SRP21 and SRP14.</text>
</comment>
<dbReference type="Pfam" id="PF02290">
    <property type="entry name" value="SRP14"/>
    <property type="match status" value="1"/>
</dbReference>
<dbReference type="Gene3D" id="3.30.720.10">
    <property type="entry name" value="Signal recognition particle alu RNA binding heterodimer, srp9/1"/>
    <property type="match status" value="1"/>
</dbReference>
<dbReference type="FunFam" id="3.30.720.10:FF:000006">
    <property type="entry name" value="Signal recognition particle 14kD protein, putative"/>
    <property type="match status" value="1"/>
</dbReference>
<dbReference type="GO" id="GO:0008312">
    <property type="term" value="F:7S RNA binding"/>
    <property type="evidence" value="ECO:0007669"/>
    <property type="project" value="UniProtKB-UniRule"/>
</dbReference>
<dbReference type="Proteomes" id="UP001141434">
    <property type="component" value="Unassembled WGS sequence"/>
</dbReference>
<dbReference type="PANTHER" id="PTHR12013">
    <property type="entry name" value="SIGNAL RECOGNITION PARTICLE 14 KD PROTEIN"/>
    <property type="match status" value="1"/>
</dbReference>
<dbReference type="OrthoDB" id="19209at2759"/>
<evidence type="ECO:0000256" key="6">
    <source>
        <dbReference type="ARBA" id="ARBA00023274"/>
    </source>
</evidence>
<dbReference type="AlphaFoldDB" id="A0A9W9GAQ0"/>
<name>A0A9W9GAQ0_9EURO</name>
<dbReference type="InterPro" id="IPR003210">
    <property type="entry name" value="Signal_recog_particle_SRP14"/>
</dbReference>
<keyword evidence="4 7" id="KW-0694">RNA-binding</keyword>
<evidence type="ECO:0000256" key="8">
    <source>
        <dbReference type="SAM" id="MobiDB-lite"/>
    </source>
</evidence>
<dbReference type="SUPFAM" id="SSF54762">
    <property type="entry name" value="Signal recognition particle alu RNA binding heterodimer, SRP9/14"/>
    <property type="match status" value="1"/>
</dbReference>
<comment type="function">
    <text evidence="7">Component of the signal recognition particle (SRP) complex, a ribonucleoprotein complex that mediates the cotranslational targeting of secretory and membrane proteins to the endoplasmic reticulum (ER).</text>
</comment>
<comment type="caution">
    <text evidence="9">The sequence shown here is derived from an EMBL/GenBank/DDBJ whole genome shotgun (WGS) entry which is preliminary data.</text>
</comment>
<evidence type="ECO:0000256" key="1">
    <source>
        <dbReference type="ARBA" id="ARBA00004496"/>
    </source>
</evidence>
<evidence type="ECO:0000313" key="10">
    <source>
        <dbReference type="Proteomes" id="UP001141434"/>
    </source>
</evidence>
<evidence type="ECO:0000256" key="5">
    <source>
        <dbReference type="ARBA" id="ARBA00023135"/>
    </source>
</evidence>
<feature type="compositionally biased region" description="Basic residues" evidence="8">
    <location>
        <begin position="114"/>
        <end position="125"/>
    </location>
</feature>
<dbReference type="GeneID" id="81390602"/>
<keyword evidence="6 7" id="KW-0687">Ribonucleoprotein</keyword>
<evidence type="ECO:0000313" key="9">
    <source>
        <dbReference type="EMBL" id="KAJ5115092.1"/>
    </source>
</evidence>
<keyword evidence="3 7" id="KW-0963">Cytoplasm</keyword>
<sequence>MASHLSHDEFFSSLTDLLSKTSQKTRGSVFLTQKPLLDSKSTASLTAGSSNLQPSILIRATDGNTNAPNPKSKDGKITKITSSKVKISTVASPDELEAFYARYAEVCKAGMSGLKKRDRKRKAKAKGGAAKGQKA</sequence>
<dbReference type="GO" id="GO:0005786">
    <property type="term" value="C:signal recognition particle, endoplasmic reticulum targeting"/>
    <property type="evidence" value="ECO:0007669"/>
    <property type="project" value="UniProtKB-UniRule"/>
</dbReference>
<dbReference type="RefSeq" id="XP_056516284.1">
    <property type="nucleotide sequence ID" value="XM_056651434.1"/>
</dbReference>
<feature type="compositionally biased region" description="Low complexity" evidence="8">
    <location>
        <begin position="126"/>
        <end position="135"/>
    </location>
</feature>
<proteinExistence type="inferred from homology"/>
<dbReference type="GO" id="GO:0006614">
    <property type="term" value="P:SRP-dependent cotranslational protein targeting to membrane"/>
    <property type="evidence" value="ECO:0007669"/>
    <property type="project" value="UniProtKB-UniRule"/>
</dbReference>
<accession>A0A9W9GAQ0</accession>
<keyword evidence="5 7" id="KW-0733">Signal recognition particle</keyword>
<gene>
    <name evidence="9" type="ORF">NUU61_000851</name>
</gene>
<evidence type="ECO:0000256" key="3">
    <source>
        <dbReference type="ARBA" id="ARBA00022490"/>
    </source>
</evidence>
<feature type="region of interest" description="Disordered" evidence="8">
    <location>
        <begin position="113"/>
        <end position="135"/>
    </location>
</feature>
<protein>
    <recommendedName>
        <fullName evidence="7">Signal recognition particle subunit SRP14</fullName>
    </recommendedName>
    <alternativeName>
        <fullName evidence="7">Signal recognition particle 14 kDa protein</fullName>
    </alternativeName>
</protein>
<evidence type="ECO:0000256" key="7">
    <source>
        <dbReference type="RuleBase" id="RU368100"/>
    </source>
</evidence>